<keyword evidence="1" id="KW-0812">Transmembrane</keyword>
<keyword evidence="1" id="KW-1133">Transmembrane helix</keyword>
<sequence length="59" mass="6739">MWLLVLSPTWFFLIVRYLMSPEGFWQNLVLFGVAGWFLGGIQFIFVILGLAVTCSVLDL</sequence>
<organism evidence="2 3">
    <name type="scientific">Candidatus Yanofskybacteria bacterium RIFCSPHIGHO2_02_FULL_38_22b</name>
    <dbReference type="NCBI Taxonomy" id="1802673"/>
    <lineage>
        <taxon>Bacteria</taxon>
        <taxon>Candidatus Yanofskyibacteriota</taxon>
    </lineage>
</organism>
<keyword evidence="1" id="KW-0472">Membrane</keyword>
<evidence type="ECO:0000313" key="3">
    <source>
        <dbReference type="Proteomes" id="UP000176834"/>
    </source>
</evidence>
<accession>A0A1F8F2P3</accession>
<reference evidence="2 3" key="1">
    <citation type="journal article" date="2016" name="Nat. Commun.">
        <title>Thousands of microbial genomes shed light on interconnected biogeochemical processes in an aquifer system.</title>
        <authorList>
            <person name="Anantharaman K."/>
            <person name="Brown C.T."/>
            <person name="Hug L.A."/>
            <person name="Sharon I."/>
            <person name="Castelle C.J."/>
            <person name="Probst A.J."/>
            <person name="Thomas B.C."/>
            <person name="Singh A."/>
            <person name="Wilkins M.J."/>
            <person name="Karaoz U."/>
            <person name="Brodie E.L."/>
            <person name="Williams K.H."/>
            <person name="Hubbard S.S."/>
            <person name="Banfield J.F."/>
        </authorList>
    </citation>
    <scope>NUCLEOTIDE SEQUENCE [LARGE SCALE GENOMIC DNA]</scope>
</reference>
<protein>
    <submittedName>
        <fullName evidence="2">Uncharacterized protein</fullName>
    </submittedName>
</protein>
<feature type="transmembrane region" description="Helical" evidence="1">
    <location>
        <begin position="28"/>
        <end position="57"/>
    </location>
</feature>
<dbReference type="EMBL" id="MGJN01000007">
    <property type="protein sequence ID" value="OGN07393.1"/>
    <property type="molecule type" value="Genomic_DNA"/>
</dbReference>
<dbReference type="Proteomes" id="UP000176834">
    <property type="component" value="Unassembled WGS sequence"/>
</dbReference>
<comment type="caution">
    <text evidence="2">The sequence shown here is derived from an EMBL/GenBank/DDBJ whole genome shotgun (WGS) entry which is preliminary data.</text>
</comment>
<dbReference type="AlphaFoldDB" id="A0A1F8F2P3"/>
<proteinExistence type="predicted"/>
<evidence type="ECO:0000313" key="2">
    <source>
        <dbReference type="EMBL" id="OGN07393.1"/>
    </source>
</evidence>
<evidence type="ECO:0000256" key="1">
    <source>
        <dbReference type="SAM" id="Phobius"/>
    </source>
</evidence>
<gene>
    <name evidence="2" type="ORF">A3B86_01430</name>
</gene>
<name>A0A1F8F2P3_9BACT</name>